<gene>
    <name evidence="8" type="primary">LOC102700859</name>
</gene>
<dbReference type="PANTHER" id="PTHR31282">
    <property type="entry name" value="WRKY TRANSCRIPTION FACTOR 21-RELATED"/>
    <property type="match status" value="1"/>
</dbReference>
<evidence type="ECO:0000256" key="2">
    <source>
        <dbReference type="ARBA" id="ARBA00023015"/>
    </source>
</evidence>
<evidence type="ECO:0000256" key="6">
    <source>
        <dbReference type="SAM" id="MobiDB-lite"/>
    </source>
</evidence>
<dbReference type="PROSITE" id="PS50811">
    <property type="entry name" value="WRKY"/>
    <property type="match status" value="1"/>
</dbReference>
<keyword evidence="3" id="KW-0238">DNA-binding</keyword>
<protein>
    <recommendedName>
        <fullName evidence="7">WRKY domain-containing protein</fullName>
    </recommendedName>
</protein>
<evidence type="ECO:0000256" key="5">
    <source>
        <dbReference type="ARBA" id="ARBA00023242"/>
    </source>
</evidence>
<dbReference type="GO" id="GO:0003700">
    <property type="term" value="F:DNA-binding transcription factor activity"/>
    <property type="evidence" value="ECO:0007669"/>
    <property type="project" value="InterPro"/>
</dbReference>
<evidence type="ECO:0000313" key="9">
    <source>
        <dbReference type="Proteomes" id="UP000006038"/>
    </source>
</evidence>
<dbReference type="Pfam" id="PF03106">
    <property type="entry name" value="WRKY"/>
    <property type="match status" value="1"/>
</dbReference>
<evidence type="ECO:0000256" key="1">
    <source>
        <dbReference type="ARBA" id="ARBA00004123"/>
    </source>
</evidence>
<keyword evidence="4" id="KW-0804">Transcription</keyword>
<organism evidence="8">
    <name type="scientific">Oryza brachyantha</name>
    <name type="common">malo sina</name>
    <dbReference type="NCBI Taxonomy" id="4533"/>
    <lineage>
        <taxon>Eukaryota</taxon>
        <taxon>Viridiplantae</taxon>
        <taxon>Streptophyta</taxon>
        <taxon>Embryophyta</taxon>
        <taxon>Tracheophyta</taxon>
        <taxon>Spermatophyta</taxon>
        <taxon>Magnoliopsida</taxon>
        <taxon>Liliopsida</taxon>
        <taxon>Poales</taxon>
        <taxon>Poaceae</taxon>
        <taxon>BOP clade</taxon>
        <taxon>Oryzoideae</taxon>
        <taxon>Oryzeae</taxon>
        <taxon>Oryzinae</taxon>
        <taxon>Oryza</taxon>
    </lineage>
</organism>
<keyword evidence="5" id="KW-0539">Nucleus</keyword>
<proteinExistence type="predicted"/>
<dbReference type="InterPro" id="IPR036576">
    <property type="entry name" value="WRKY_dom_sf"/>
</dbReference>
<dbReference type="InterPro" id="IPR003657">
    <property type="entry name" value="WRKY_dom"/>
</dbReference>
<sequence>MAKKSDSLQVSSRGTHKRVLKDGTGGYANENTMKKVCTGTRTEYTYAPYHDGYQWRKYGQKMIRGNVFPRCYYRCTYHQDHGCPASKHVEQHNSEDPPLFRVIYANEHTCVAAGASASDYMASSMKIQQIADASLRRPEVDERPPRLDDEARRGGGYAYDMAAAMKEEKDAIVSSLLTVIRGGGHVAGSGTSNDGTAAAAAATLLPASSCRTAAPLSPPPVARSNRRRSCGGGGSVVSPASDDLELLDFTLESVLEPHWVEPLDLAWFKE</sequence>
<feature type="domain" description="WRKY" evidence="7">
    <location>
        <begin position="51"/>
        <end position="113"/>
    </location>
</feature>
<dbReference type="EnsemblPlants" id="OB01G44130.1">
    <property type="protein sequence ID" value="OB01G44130.1"/>
    <property type="gene ID" value="OB01G44130"/>
</dbReference>
<dbReference type="Proteomes" id="UP000006038">
    <property type="component" value="Chromosome 1"/>
</dbReference>
<dbReference type="Gene3D" id="2.20.25.80">
    <property type="entry name" value="WRKY domain"/>
    <property type="match status" value="1"/>
</dbReference>
<dbReference type="STRING" id="4533.J3L5A7"/>
<feature type="region of interest" description="Disordered" evidence="6">
    <location>
        <begin position="1"/>
        <end position="26"/>
    </location>
</feature>
<evidence type="ECO:0000256" key="4">
    <source>
        <dbReference type="ARBA" id="ARBA00023163"/>
    </source>
</evidence>
<name>J3L5A7_ORYBR</name>
<dbReference type="Gramene" id="OB01G44130.1">
    <property type="protein sequence ID" value="OB01G44130.1"/>
    <property type="gene ID" value="OB01G44130"/>
</dbReference>
<dbReference type="AlphaFoldDB" id="J3L5A7"/>
<feature type="region of interest" description="Disordered" evidence="6">
    <location>
        <begin position="133"/>
        <end position="153"/>
    </location>
</feature>
<dbReference type="RefSeq" id="XP_006646437.1">
    <property type="nucleotide sequence ID" value="XM_006646374.1"/>
</dbReference>
<evidence type="ECO:0000313" key="8">
    <source>
        <dbReference type="EnsemblPlants" id="OB01G44130.1"/>
    </source>
</evidence>
<reference evidence="8" key="2">
    <citation type="submission" date="2013-04" db="UniProtKB">
        <authorList>
            <consortium name="EnsemblPlants"/>
        </authorList>
    </citation>
    <scope>IDENTIFICATION</scope>
</reference>
<dbReference type="GO" id="GO:0005634">
    <property type="term" value="C:nucleus"/>
    <property type="evidence" value="ECO:0007669"/>
    <property type="project" value="UniProtKB-SubCell"/>
</dbReference>
<dbReference type="SMART" id="SM00774">
    <property type="entry name" value="WRKY"/>
    <property type="match status" value="1"/>
</dbReference>
<keyword evidence="9" id="KW-1185">Reference proteome</keyword>
<feature type="compositionally biased region" description="Basic and acidic residues" evidence="6">
    <location>
        <begin position="134"/>
        <end position="153"/>
    </location>
</feature>
<comment type="subcellular location">
    <subcellularLocation>
        <location evidence="1">Nucleus</location>
    </subcellularLocation>
</comment>
<dbReference type="InterPro" id="IPR044810">
    <property type="entry name" value="WRKY_plant"/>
</dbReference>
<dbReference type="SUPFAM" id="SSF118290">
    <property type="entry name" value="WRKY DNA-binding domain"/>
    <property type="match status" value="1"/>
</dbReference>
<dbReference type="OrthoDB" id="2021064at2759"/>
<evidence type="ECO:0000259" key="7">
    <source>
        <dbReference type="PROSITE" id="PS50811"/>
    </source>
</evidence>
<evidence type="ECO:0000256" key="3">
    <source>
        <dbReference type="ARBA" id="ARBA00023125"/>
    </source>
</evidence>
<keyword evidence="2" id="KW-0805">Transcription regulation</keyword>
<reference evidence="8" key="1">
    <citation type="journal article" date="2013" name="Nat. Commun.">
        <title>Whole-genome sequencing of Oryza brachyantha reveals mechanisms underlying Oryza genome evolution.</title>
        <authorList>
            <person name="Chen J."/>
            <person name="Huang Q."/>
            <person name="Gao D."/>
            <person name="Wang J."/>
            <person name="Lang Y."/>
            <person name="Liu T."/>
            <person name="Li B."/>
            <person name="Bai Z."/>
            <person name="Luis Goicoechea J."/>
            <person name="Liang C."/>
            <person name="Chen C."/>
            <person name="Zhang W."/>
            <person name="Sun S."/>
            <person name="Liao Y."/>
            <person name="Zhang X."/>
            <person name="Yang L."/>
            <person name="Song C."/>
            <person name="Wang M."/>
            <person name="Shi J."/>
            <person name="Liu G."/>
            <person name="Liu J."/>
            <person name="Zhou H."/>
            <person name="Zhou W."/>
            <person name="Yu Q."/>
            <person name="An N."/>
            <person name="Chen Y."/>
            <person name="Cai Q."/>
            <person name="Wang B."/>
            <person name="Liu B."/>
            <person name="Min J."/>
            <person name="Huang Y."/>
            <person name="Wu H."/>
            <person name="Li Z."/>
            <person name="Zhang Y."/>
            <person name="Yin Y."/>
            <person name="Song W."/>
            <person name="Jiang J."/>
            <person name="Jackson S.A."/>
            <person name="Wing R.A."/>
            <person name="Wang J."/>
            <person name="Chen M."/>
        </authorList>
    </citation>
    <scope>NUCLEOTIDE SEQUENCE [LARGE SCALE GENOMIC DNA]</scope>
    <source>
        <strain evidence="8">cv. IRGC 101232</strain>
    </source>
</reference>
<dbReference type="HOGENOM" id="CLU_091882_0_0_1"/>
<dbReference type="KEGG" id="obr:102700859"/>
<dbReference type="GeneID" id="102700859"/>
<feature type="region of interest" description="Disordered" evidence="6">
    <location>
        <begin position="214"/>
        <end position="237"/>
    </location>
</feature>
<dbReference type="OMA" id="IYANEHT"/>
<dbReference type="eggNOG" id="ENOG502R5IK">
    <property type="taxonomic scope" value="Eukaryota"/>
</dbReference>
<dbReference type="GO" id="GO:0043565">
    <property type="term" value="F:sequence-specific DNA binding"/>
    <property type="evidence" value="ECO:0007669"/>
    <property type="project" value="InterPro"/>
</dbReference>
<accession>J3L5A7</accession>